<keyword evidence="3" id="KW-1185">Reference proteome</keyword>
<dbReference type="KEGG" id="hdi:HDIA_3900"/>
<dbReference type="AlphaFoldDB" id="A0A2C9DCI6"/>
<dbReference type="SUPFAM" id="SSF75169">
    <property type="entry name" value="DsrEFH-like"/>
    <property type="match status" value="1"/>
</dbReference>
<dbReference type="PANTHER" id="PTHR37691">
    <property type="entry name" value="BLR3518 PROTEIN"/>
    <property type="match status" value="1"/>
</dbReference>
<evidence type="ECO:0008006" key="4">
    <source>
        <dbReference type="Google" id="ProtNLM"/>
    </source>
</evidence>
<evidence type="ECO:0000313" key="2">
    <source>
        <dbReference type="EMBL" id="SON57441.1"/>
    </source>
</evidence>
<dbReference type="InterPro" id="IPR027396">
    <property type="entry name" value="DsrEFH-like"/>
</dbReference>
<sequence length="147" mass="15596">MKTIMKSAAAAAVLAVCMGGAHAEEAMHRLSIQVDQDDPAIMNLALNNAKNVKNHYAAKGESVAVEIVAYGPGLEMFVAERSPVKTRIASMALEDPEITFSACGNTHQALNKKEGRVVALLGEASEVPSGVVRLMELQGDGYAYVRP</sequence>
<reference evidence="3" key="1">
    <citation type="submission" date="2017-09" db="EMBL/GenBank/DDBJ databases">
        <title>Genome sequence of Nannocystis excedens DSM 71.</title>
        <authorList>
            <person name="Blom J."/>
        </authorList>
    </citation>
    <scope>NUCLEOTIDE SEQUENCE [LARGE SCALE GENOMIC DNA]</scope>
    <source>
        <strain evidence="3">type strain: E19</strain>
    </source>
</reference>
<dbReference type="Gene3D" id="3.40.1260.10">
    <property type="entry name" value="DsrEFH-like"/>
    <property type="match status" value="1"/>
</dbReference>
<dbReference type="EMBL" id="LT960614">
    <property type="protein sequence ID" value="SON57441.1"/>
    <property type="molecule type" value="Genomic_DNA"/>
</dbReference>
<gene>
    <name evidence="2" type="ORF">HDIA_3900</name>
</gene>
<dbReference type="OrthoDB" id="5794490at2"/>
<dbReference type="PANTHER" id="PTHR37691:SF1">
    <property type="entry name" value="BLR3518 PROTEIN"/>
    <property type="match status" value="1"/>
</dbReference>
<feature type="chain" id="PRO_5012677336" description="DsrE/DsrF-like family protein" evidence="1">
    <location>
        <begin position="24"/>
        <end position="147"/>
    </location>
</feature>
<evidence type="ECO:0000313" key="3">
    <source>
        <dbReference type="Proteomes" id="UP000223606"/>
    </source>
</evidence>
<name>A0A2C9DCI6_9HYPH</name>
<protein>
    <recommendedName>
        <fullName evidence="4">DsrE/DsrF-like family protein</fullName>
    </recommendedName>
</protein>
<organism evidence="2 3">
    <name type="scientific">Hartmannibacter diazotrophicus</name>
    <dbReference type="NCBI Taxonomy" id="1482074"/>
    <lineage>
        <taxon>Bacteria</taxon>
        <taxon>Pseudomonadati</taxon>
        <taxon>Pseudomonadota</taxon>
        <taxon>Alphaproteobacteria</taxon>
        <taxon>Hyphomicrobiales</taxon>
        <taxon>Pleomorphomonadaceae</taxon>
        <taxon>Hartmannibacter</taxon>
    </lineage>
</organism>
<keyword evidence="1" id="KW-0732">Signal</keyword>
<proteinExistence type="predicted"/>
<dbReference type="RefSeq" id="WP_099557692.1">
    <property type="nucleotide sequence ID" value="NZ_LT960614.1"/>
</dbReference>
<evidence type="ECO:0000256" key="1">
    <source>
        <dbReference type="SAM" id="SignalP"/>
    </source>
</evidence>
<dbReference type="Proteomes" id="UP000223606">
    <property type="component" value="Chromosome 1"/>
</dbReference>
<feature type="signal peptide" evidence="1">
    <location>
        <begin position="1"/>
        <end position="23"/>
    </location>
</feature>
<accession>A0A2C9DCI6</accession>